<dbReference type="PANTHER" id="PTHR38899:SF1">
    <property type="entry name" value="PROTEIN KINASE"/>
    <property type="match status" value="1"/>
</dbReference>
<sequence length="241" mass="27636">MEMGTYSEDRVIIFDWDDTLIPSTWLKKNGFIIDSYASEITTEMIRMCKSVEPHVLALLEVAKTYGKVLIVTNGTKSWVEMSTRLFFPNISNIILSLTILSGPDLYDNYTSNPNCWKQYVFQNEVLMYSFPNYSTNQRTIISIGDGYAERLALQSVMTRDTVCSILKKSVKFMEQSSPTLLIEQLVCTLIELKGIIESLEPMDHQWEFLESPVSPKLQTYSEIPRISTRVESFTLTDTCQN</sequence>
<reference evidence="1" key="1">
    <citation type="journal article" date="2020" name="Nature">
        <title>Giant virus diversity and host interactions through global metagenomics.</title>
        <authorList>
            <person name="Schulz F."/>
            <person name="Roux S."/>
            <person name="Paez-Espino D."/>
            <person name="Jungbluth S."/>
            <person name="Walsh D.A."/>
            <person name="Denef V.J."/>
            <person name="McMahon K.D."/>
            <person name="Konstantinidis K.T."/>
            <person name="Eloe-Fadrosh E.A."/>
            <person name="Kyrpides N.C."/>
            <person name="Woyke T."/>
        </authorList>
    </citation>
    <scope>NUCLEOTIDE SEQUENCE</scope>
    <source>
        <strain evidence="1">GVMAG-S-1101172-89</strain>
    </source>
</reference>
<evidence type="ECO:0000313" key="1">
    <source>
        <dbReference type="EMBL" id="QHU12883.1"/>
    </source>
</evidence>
<dbReference type="EMBL" id="MN740810">
    <property type="protein sequence ID" value="QHU12883.1"/>
    <property type="molecule type" value="Genomic_DNA"/>
</dbReference>
<dbReference type="InterPro" id="IPR036412">
    <property type="entry name" value="HAD-like_sf"/>
</dbReference>
<protein>
    <submittedName>
        <fullName evidence="1">Uncharacterized protein</fullName>
    </submittedName>
</protein>
<accession>A0A6C0K610</accession>
<proteinExistence type="predicted"/>
<name>A0A6C0K610_9ZZZZ</name>
<dbReference type="SUPFAM" id="SSF56784">
    <property type="entry name" value="HAD-like"/>
    <property type="match status" value="1"/>
</dbReference>
<organism evidence="1">
    <name type="scientific">viral metagenome</name>
    <dbReference type="NCBI Taxonomy" id="1070528"/>
    <lineage>
        <taxon>unclassified sequences</taxon>
        <taxon>metagenomes</taxon>
        <taxon>organismal metagenomes</taxon>
    </lineage>
</organism>
<dbReference type="AlphaFoldDB" id="A0A6C0K610"/>
<dbReference type="PANTHER" id="PTHR38899">
    <property type="entry name" value="DOMAIN OOKINETE PROTEIN, PUTATIVE-RELATED"/>
    <property type="match status" value="1"/>
</dbReference>